<evidence type="ECO:0000256" key="2">
    <source>
        <dbReference type="SAM" id="Phobius"/>
    </source>
</evidence>
<organism evidence="3 4">
    <name type="scientific">Ziziphus jujuba var. spinosa</name>
    <dbReference type="NCBI Taxonomy" id="714518"/>
    <lineage>
        <taxon>Eukaryota</taxon>
        <taxon>Viridiplantae</taxon>
        <taxon>Streptophyta</taxon>
        <taxon>Embryophyta</taxon>
        <taxon>Tracheophyta</taxon>
        <taxon>Spermatophyta</taxon>
        <taxon>Magnoliopsida</taxon>
        <taxon>eudicotyledons</taxon>
        <taxon>Gunneridae</taxon>
        <taxon>Pentapetalae</taxon>
        <taxon>rosids</taxon>
        <taxon>fabids</taxon>
        <taxon>Rosales</taxon>
        <taxon>Rhamnaceae</taxon>
        <taxon>Paliureae</taxon>
        <taxon>Ziziphus</taxon>
    </lineage>
</organism>
<proteinExistence type="predicted"/>
<gene>
    <name evidence="3" type="ORF">FEM48_Zijuj05G0143500</name>
</gene>
<sequence length="264" mass="29937">MMLRFVGRYLILGWAMSLLWMRSHQLIIMTMIMIVNPIMIMIMIITMMTKKTWRNRMMRSLFEPASRVSIEELERVKVEVCLIEEDMALELLNSDSKCEAWPVDHIENEDQSSSCPKFLFYLHVVLSCFPTVIDEEGEKDDQQDQLLDDVNVGEDHVPLDYHMVMDYNVVMDEERSKAMLPDTPKEPSLIPLGSTSSHLSGHLSTDVIESHTNTSTSLLSPSAASQSSLWHQLHSSSQDYCGTTLPGPTASEQKGLRLLQTTGS</sequence>
<evidence type="ECO:0000313" key="3">
    <source>
        <dbReference type="EMBL" id="KAH7529054.1"/>
    </source>
</evidence>
<comment type="caution">
    <text evidence="3">The sequence shown here is derived from an EMBL/GenBank/DDBJ whole genome shotgun (WGS) entry which is preliminary data.</text>
</comment>
<accession>A0A978VFB5</accession>
<protein>
    <submittedName>
        <fullName evidence="3">Uncharacterized protein</fullName>
    </submittedName>
</protein>
<feature type="region of interest" description="Disordered" evidence="1">
    <location>
        <begin position="243"/>
        <end position="264"/>
    </location>
</feature>
<evidence type="ECO:0000256" key="1">
    <source>
        <dbReference type="SAM" id="MobiDB-lite"/>
    </source>
</evidence>
<keyword evidence="2" id="KW-0812">Transmembrane</keyword>
<name>A0A978VFB5_ZIZJJ</name>
<dbReference type="EMBL" id="JAEACU010000005">
    <property type="protein sequence ID" value="KAH7529054.1"/>
    <property type="molecule type" value="Genomic_DNA"/>
</dbReference>
<feature type="transmembrane region" description="Helical" evidence="2">
    <location>
        <begin position="27"/>
        <end position="49"/>
    </location>
</feature>
<feature type="transmembrane region" description="Helical" evidence="2">
    <location>
        <begin position="5"/>
        <end position="21"/>
    </location>
</feature>
<keyword evidence="2" id="KW-1133">Transmembrane helix</keyword>
<keyword evidence="2" id="KW-0472">Membrane</keyword>
<dbReference type="Proteomes" id="UP000813462">
    <property type="component" value="Unassembled WGS sequence"/>
</dbReference>
<evidence type="ECO:0000313" key="4">
    <source>
        <dbReference type="Proteomes" id="UP000813462"/>
    </source>
</evidence>
<reference evidence="3" key="1">
    <citation type="journal article" date="2021" name="Front. Plant Sci.">
        <title>Chromosome-Scale Genome Assembly for Chinese Sour Jujube and Insights Into Its Genome Evolution and Domestication Signature.</title>
        <authorList>
            <person name="Shen L.-Y."/>
            <person name="Luo H."/>
            <person name="Wang X.-L."/>
            <person name="Wang X.-M."/>
            <person name="Qiu X.-J."/>
            <person name="Liu H."/>
            <person name="Zhou S.-S."/>
            <person name="Jia K.-H."/>
            <person name="Nie S."/>
            <person name="Bao Y.-T."/>
            <person name="Zhang R.-G."/>
            <person name="Yun Q.-Z."/>
            <person name="Chai Y.-H."/>
            <person name="Lu J.-Y."/>
            <person name="Li Y."/>
            <person name="Zhao S.-W."/>
            <person name="Mao J.-F."/>
            <person name="Jia S.-G."/>
            <person name="Mao Y.-M."/>
        </authorList>
    </citation>
    <scope>NUCLEOTIDE SEQUENCE</scope>
    <source>
        <strain evidence="3">AT0</strain>
        <tissue evidence="3">Leaf</tissue>
    </source>
</reference>
<dbReference type="AlphaFoldDB" id="A0A978VFB5"/>